<evidence type="ECO:0000313" key="5">
    <source>
        <dbReference type="Proteomes" id="UP000031668"/>
    </source>
</evidence>
<dbReference type="CDD" id="cd00172">
    <property type="entry name" value="serpin"/>
    <property type="match status" value="1"/>
</dbReference>
<name>A0A0C2MHX2_THEKT</name>
<dbReference type="SMART" id="SM00093">
    <property type="entry name" value="SERPIN"/>
    <property type="match status" value="1"/>
</dbReference>
<dbReference type="GO" id="GO:0005615">
    <property type="term" value="C:extracellular space"/>
    <property type="evidence" value="ECO:0007669"/>
    <property type="project" value="InterPro"/>
</dbReference>
<evidence type="ECO:0000259" key="3">
    <source>
        <dbReference type="SMART" id="SM00093"/>
    </source>
</evidence>
<dbReference type="OrthoDB" id="5966977at2759"/>
<sequence length="374" mass="43067">MSISKPNKWGSQILNLIYSYQNSTENIAFSSLALSVIVTAVNFGLDAKCYKERNKFWKEDLKDIYTSNPWKNQNIASISISRRNILEDVLKMNSALFFSGFTLEAYCKMFKSIFNLEHKNVNIRNLTGSALVMNTWVSNRMHGSTTNIFNESNLGDRIMVYINTLYVRAAWKLNFNPGLTKPEIFYDDRGMLSNVSMMNQESIFDIYDSPSDFFSILFKNFTNPDIYSAIVLPRDDHTLEDVIEYLNFDRIYSYFDKAVMKYIKLKLPKFSMVSQNDFMVIRKKSGKECLTHLIYEDVKKIVKDPEIVCNISQVVNLEINEIGTDAGSATEVTVEKSLNQPQEFYVNRSFLFLIYSHSTRFVLFSAAVTNPSAS</sequence>
<dbReference type="AlphaFoldDB" id="A0A0C2MHX2"/>
<reference evidence="4 5" key="1">
    <citation type="journal article" date="2014" name="Genome Biol. Evol.">
        <title>The genome of the myxosporean Thelohanellus kitauei shows adaptations to nutrient acquisition within its fish host.</title>
        <authorList>
            <person name="Yang Y."/>
            <person name="Xiong J."/>
            <person name="Zhou Z."/>
            <person name="Huo F."/>
            <person name="Miao W."/>
            <person name="Ran C."/>
            <person name="Liu Y."/>
            <person name="Zhang J."/>
            <person name="Feng J."/>
            <person name="Wang M."/>
            <person name="Wang M."/>
            <person name="Wang L."/>
            <person name="Yao B."/>
        </authorList>
    </citation>
    <scope>NUCLEOTIDE SEQUENCE [LARGE SCALE GENOMIC DNA]</scope>
    <source>
        <strain evidence="4">Wuqing</strain>
    </source>
</reference>
<proteinExistence type="inferred from homology"/>
<dbReference type="InterPro" id="IPR023795">
    <property type="entry name" value="Serpin_CS"/>
</dbReference>
<evidence type="ECO:0000256" key="2">
    <source>
        <dbReference type="RuleBase" id="RU000411"/>
    </source>
</evidence>
<accession>A0A0C2MHX2</accession>
<dbReference type="InterPro" id="IPR042185">
    <property type="entry name" value="Serpin_sf_2"/>
</dbReference>
<keyword evidence="5" id="KW-1185">Reference proteome</keyword>
<dbReference type="PANTHER" id="PTHR11461">
    <property type="entry name" value="SERINE PROTEASE INHIBITOR, SERPIN"/>
    <property type="match status" value="1"/>
</dbReference>
<evidence type="ECO:0000256" key="1">
    <source>
        <dbReference type="ARBA" id="ARBA00009500"/>
    </source>
</evidence>
<evidence type="ECO:0000313" key="4">
    <source>
        <dbReference type="EMBL" id="KII61261.1"/>
    </source>
</evidence>
<dbReference type="Gene3D" id="2.30.39.10">
    <property type="entry name" value="Alpha-1-antitrypsin, domain 1"/>
    <property type="match status" value="1"/>
</dbReference>
<comment type="caution">
    <text evidence="4">The sequence shown here is derived from an EMBL/GenBank/DDBJ whole genome shotgun (WGS) entry which is preliminary data.</text>
</comment>
<dbReference type="SUPFAM" id="SSF56574">
    <property type="entry name" value="Serpins"/>
    <property type="match status" value="1"/>
</dbReference>
<dbReference type="InterPro" id="IPR023796">
    <property type="entry name" value="Serpin_dom"/>
</dbReference>
<dbReference type="GO" id="GO:0004867">
    <property type="term" value="F:serine-type endopeptidase inhibitor activity"/>
    <property type="evidence" value="ECO:0007669"/>
    <property type="project" value="InterPro"/>
</dbReference>
<dbReference type="PROSITE" id="PS00284">
    <property type="entry name" value="SERPIN"/>
    <property type="match status" value="1"/>
</dbReference>
<protein>
    <submittedName>
        <fullName evidence="4">Glia-derived nexin</fullName>
    </submittedName>
</protein>
<dbReference type="Proteomes" id="UP000031668">
    <property type="component" value="Unassembled WGS sequence"/>
</dbReference>
<dbReference type="PANTHER" id="PTHR11461:SF211">
    <property type="entry name" value="GH10112P-RELATED"/>
    <property type="match status" value="1"/>
</dbReference>
<dbReference type="OMA" id="IMVYINT"/>
<dbReference type="Pfam" id="PF00079">
    <property type="entry name" value="Serpin"/>
    <property type="match status" value="1"/>
</dbReference>
<feature type="domain" description="Serpin" evidence="3">
    <location>
        <begin position="11"/>
        <end position="371"/>
    </location>
</feature>
<dbReference type="Gene3D" id="3.30.497.10">
    <property type="entry name" value="Antithrombin, subunit I, domain 2"/>
    <property type="match status" value="1"/>
</dbReference>
<dbReference type="InterPro" id="IPR036186">
    <property type="entry name" value="Serpin_sf"/>
</dbReference>
<dbReference type="EMBL" id="JWZT01005362">
    <property type="protein sequence ID" value="KII61261.1"/>
    <property type="molecule type" value="Genomic_DNA"/>
</dbReference>
<dbReference type="InterPro" id="IPR042178">
    <property type="entry name" value="Serpin_sf_1"/>
</dbReference>
<gene>
    <name evidence="4" type="ORF">RF11_14711</name>
</gene>
<comment type="similarity">
    <text evidence="1 2">Belongs to the serpin family.</text>
</comment>
<dbReference type="InterPro" id="IPR000215">
    <property type="entry name" value="Serpin_fam"/>
</dbReference>
<organism evidence="4 5">
    <name type="scientific">Thelohanellus kitauei</name>
    <name type="common">Myxosporean</name>
    <dbReference type="NCBI Taxonomy" id="669202"/>
    <lineage>
        <taxon>Eukaryota</taxon>
        <taxon>Metazoa</taxon>
        <taxon>Cnidaria</taxon>
        <taxon>Myxozoa</taxon>
        <taxon>Myxosporea</taxon>
        <taxon>Bivalvulida</taxon>
        <taxon>Platysporina</taxon>
        <taxon>Myxobolidae</taxon>
        <taxon>Thelohanellus</taxon>
    </lineage>
</organism>